<evidence type="ECO:0000259" key="5">
    <source>
        <dbReference type="Pfam" id="PF22692"/>
    </source>
</evidence>
<dbReference type="GO" id="GO:0009425">
    <property type="term" value="C:bacterial-type flagellum basal body"/>
    <property type="evidence" value="ECO:0007669"/>
    <property type="project" value="UniProtKB-SubCell"/>
</dbReference>
<feature type="domain" description="Flagellar hook protein FlgE/F/G-like D1" evidence="5">
    <location>
        <begin position="99"/>
        <end position="172"/>
    </location>
</feature>
<comment type="similarity">
    <text evidence="1 2">Belongs to the flagella basal body rod proteins family.</text>
</comment>
<dbReference type="InterPro" id="IPR010930">
    <property type="entry name" value="Flg_bb/hook_C_dom"/>
</dbReference>
<evidence type="ECO:0000259" key="3">
    <source>
        <dbReference type="Pfam" id="PF00460"/>
    </source>
</evidence>
<dbReference type="Pfam" id="PF22692">
    <property type="entry name" value="LlgE_F_G_D1"/>
    <property type="match status" value="1"/>
</dbReference>
<proteinExistence type="inferred from homology"/>
<dbReference type="InterPro" id="IPR037925">
    <property type="entry name" value="FlgE/F/G-like"/>
</dbReference>
<dbReference type="PANTHER" id="PTHR30435">
    <property type="entry name" value="FLAGELLAR PROTEIN"/>
    <property type="match status" value="1"/>
</dbReference>
<dbReference type="RefSeq" id="WP_095371616.1">
    <property type="nucleotide sequence ID" value="NZ_CP022983.1"/>
</dbReference>
<dbReference type="KEGG" id="bko:CKF48_12410"/>
<gene>
    <name evidence="6" type="ORF">CKF48_12410</name>
</gene>
<dbReference type="OrthoDB" id="9804559at2"/>
<evidence type="ECO:0000313" key="6">
    <source>
        <dbReference type="EMBL" id="ASV68047.1"/>
    </source>
</evidence>
<reference evidence="6 7" key="1">
    <citation type="submission" date="2017-08" db="EMBL/GenBank/DDBJ databases">
        <title>Complete Genome Sequence of Bacillus kochii Oregon-R-modENCODE STRAIN BDGP4, isolated from Drosophila melanogaster gut.</title>
        <authorList>
            <person name="Wan K.H."/>
            <person name="Yu C."/>
            <person name="Park S."/>
            <person name="Hammonds A.S."/>
            <person name="Booth B.W."/>
            <person name="Celniker S.E."/>
        </authorList>
    </citation>
    <scope>NUCLEOTIDE SEQUENCE [LARGE SCALE GENOMIC DNA]</scope>
    <source>
        <strain evidence="6 7">BDGP4</strain>
    </source>
</reference>
<sequence>MNRVMITATNTLSQLQKQMDIHANNMANVDTTGFKRREASFGELLVQQFNNQPAEELMGVQRMTPEGVRQGVGAKLAQAKLVSTQGSLKSTDRALDFALTGEGQYFRILQQTENGAEIRYTRDGSFHLTPSGNNEVMLVTGNGDAVLGQNNEPITFSSDVNQFTLLEQGRLQAHTANGDIETVNIGITVVHKPQYLTQIGENMLSLPAEAEMDGIDIYTDLAGQFSGDISLSQGVLEQSNVDLSKEMTDLMNTQRSYQFQSRSITMADQMMGLINGIR</sequence>
<dbReference type="InterPro" id="IPR020013">
    <property type="entry name" value="Flagellar_FlgE/F/G"/>
</dbReference>
<feature type="domain" description="Flagellar basal-body/hook protein C-terminal" evidence="4">
    <location>
        <begin position="233"/>
        <end position="275"/>
    </location>
</feature>
<dbReference type="GO" id="GO:0071978">
    <property type="term" value="P:bacterial-type flagellum-dependent swarming motility"/>
    <property type="evidence" value="ECO:0007669"/>
    <property type="project" value="TreeGrafter"/>
</dbReference>
<keyword evidence="2" id="KW-0975">Bacterial flagellum</keyword>
<dbReference type="Pfam" id="PF06429">
    <property type="entry name" value="Flg_bbr_C"/>
    <property type="match status" value="1"/>
</dbReference>
<keyword evidence="6" id="KW-0969">Cilium</keyword>
<comment type="subcellular location">
    <subcellularLocation>
        <location evidence="2">Bacterial flagellum basal body</location>
    </subcellularLocation>
</comment>
<dbReference type="SUPFAM" id="SSF117143">
    <property type="entry name" value="Flagellar hook protein flgE"/>
    <property type="match status" value="1"/>
</dbReference>
<evidence type="ECO:0000259" key="4">
    <source>
        <dbReference type="Pfam" id="PF06429"/>
    </source>
</evidence>
<dbReference type="EMBL" id="CP022983">
    <property type="protein sequence ID" value="ASV68047.1"/>
    <property type="molecule type" value="Genomic_DNA"/>
</dbReference>
<keyword evidence="6" id="KW-0966">Cell projection</keyword>
<dbReference type="InterPro" id="IPR001444">
    <property type="entry name" value="Flag_bb_rod_N"/>
</dbReference>
<evidence type="ECO:0000256" key="2">
    <source>
        <dbReference type="RuleBase" id="RU362116"/>
    </source>
</evidence>
<dbReference type="AlphaFoldDB" id="A0A248TIL2"/>
<name>A0A248TIL2_9BACI</name>
<accession>A0A248TIL2</accession>
<dbReference type="NCBIfam" id="TIGR03506">
    <property type="entry name" value="FlgEFG_subfam"/>
    <property type="match status" value="1"/>
</dbReference>
<organism evidence="6 7">
    <name type="scientific">Cytobacillus kochii</name>
    <dbReference type="NCBI Taxonomy" id="859143"/>
    <lineage>
        <taxon>Bacteria</taxon>
        <taxon>Bacillati</taxon>
        <taxon>Bacillota</taxon>
        <taxon>Bacilli</taxon>
        <taxon>Bacillales</taxon>
        <taxon>Bacillaceae</taxon>
        <taxon>Cytobacillus</taxon>
    </lineage>
</organism>
<protein>
    <submittedName>
        <fullName evidence="6">Flagellar biosynthesis protein FlgG</fullName>
    </submittedName>
</protein>
<evidence type="ECO:0000313" key="7">
    <source>
        <dbReference type="Proteomes" id="UP000215137"/>
    </source>
</evidence>
<evidence type="ECO:0000256" key="1">
    <source>
        <dbReference type="ARBA" id="ARBA00009677"/>
    </source>
</evidence>
<feature type="domain" description="Flagellar basal body rod protein N-terminal" evidence="3">
    <location>
        <begin position="7"/>
        <end position="35"/>
    </location>
</feature>
<dbReference type="PANTHER" id="PTHR30435:SF19">
    <property type="entry name" value="FLAGELLAR BASAL-BODY ROD PROTEIN FLGG"/>
    <property type="match status" value="1"/>
</dbReference>
<dbReference type="Proteomes" id="UP000215137">
    <property type="component" value="Chromosome"/>
</dbReference>
<keyword evidence="7" id="KW-1185">Reference proteome</keyword>
<dbReference type="Pfam" id="PF00460">
    <property type="entry name" value="Flg_bb_rod"/>
    <property type="match status" value="1"/>
</dbReference>
<keyword evidence="6" id="KW-0282">Flagellum</keyword>
<dbReference type="InterPro" id="IPR053967">
    <property type="entry name" value="LlgE_F_G-like_D1"/>
</dbReference>